<keyword evidence="1" id="KW-0472">Membrane</keyword>
<name>E6Q7L1_9ZZZZ</name>
<accession>E6Q7L1</accession>
<evidence type="ECO:0000256" key="1">
    <source>
        <dbReference type="SAM" id="Phobius"/>
    </source>
</evidence>
<feature type="transmembrane region" description="Helical" evidence="1">
    <location>
        <begin position="79"/>
        <end position="99"/>
    </location>
</feature>
<proteinExistence type="predicted"/>
<sequence length="117" mass="13346">MVYSYAVASAYETYNMLRIHSYYFAAYSFVVFAILSIDAILKLEKQPGFVNRLWFGYFFLAELLLTSCIDGSTPASRPSVVFDVLFFGAFAFAGFYGHYRSRNLSEDIVVRVRTPEA</sequence>
<gene>
    <name evidence="2" type="ORF">CARN4_0077</name>
</gene>
<organism evidence="2">
    <name type="scientific">mine drainage metagenome</name>
    <dbReference type="NCBI Taxonomy" id="410659"/>
    <lineage>
        <taxon>unclassified sequences</taxon>
        <taxon>metagenomes</taxon>
        <taxon>ecological metagenomes</taxon>
    </lineage>
</organism>
<dbReference type="AlphaFoldDB" id="E6Q7L1"/>
<dbReference type="EMBL" id="CABO01000050">
    <property type="protein sequence ID" value="CBI03186.1"/>
    <property type="molecule type" value="Genomic_DNA"/>
</dbReference>
<reference evidence="2" key="1">
    <citation type="submission" date="2009-10" db="EMBL/GenBank/DDBJ databases">
        <title>Diversity of trophic interactions inside an arsenic-rich microbial ecosystem.</title>
        <authorList>
            <person name="Bertin P.N."/>
            <person name="Heinrich-Salmeron A."/>
            <person name="Pelletier E."/>
            <person name="Goulhen-Chollet F."/>
            <person name="Arsene-Ploetze F."/>
            <person name="Gallien S."/>
            <person name="Calteau A."/>
            <person name="Vallenet D."/>
            <person name="Casiot C."/>
            <person name="Chane-Woon-Ming B."/>
            <person name="Giloteaux L."/>
            <person name="Barakat M."/>
            <person name="Bonnefoy V."/>
            <person name="Bruneel O."/>
            <person name="Chandler M."/>
            <person name="Cleiss J."/>
            <person name="Duran R."/>
            <person name="Elbaz-Poulichet F."/>
            <person name="Fonknechten N."/>
            <person name="Lauga B."/>
            <person name="Mornico D."/>
            <person name="Ortet P."/>
            <person name="Schaeffer C."/>
            <person name="Siguier P."/>
            <person name="Alexander Thil Smith A."/>
            <person name="Van Dorsselaer A."/>
            <person name="Weissenbach J."/>
            <person name="Medigue C."/>
            <person name="Le Paslier D."/>
        </authorList>
    </citation>
    <scope>NUCLEOTIDE SEQUENCE</scope>
</reference>
<comment type="caution">
    <text evidence="2">The sequence shown here is derived from an EMBL/GenBank/DDBJ whole genome shotgun (WGS) entry which is preliminary data.</text>
</comment>
<keyword evidence="1" id="KW-0812">Transmembrane</keyword>
<protein>
    <submittedName>
        <fullName evidence="2">Uncharacterized protein</fullName>
    </submittedName>
</protein>
<feature type="transmembrane region" description="Helical" evidence="1">
    <location>
        <begin position="20"/>
        <end position="41"/>
    </location>
</feature>
<keyword evidence="1" id="KW-1133">Transmembrane helix</keyword>
<evidence type="ECO:0000313" key="2">
    <source>
        <dbReference type="EMBL" id="CBI03186.1"/>
    </source>
</evidence>